<evidence type="ECO:0000256" key="2">
    <source>
        <dbReference type="ARBA" id="ARBA00023015"/>
    </source>
</evidence>
<dbReference type="InterPro" id="IPR013324">
    <property type="entry name" value="RNA_pol_sigma_r3/r4-like"/>
</dbReference>
<dbReference type="AlphaFoldDB" id="A0A1M5KQN3"/>
<dbReference type="SUPFAM" id="SSF88946">
    <property type="entry name" value="Sigma2 domain of RNA polymerase sigma factors"/>
    <property type="match status" value="1"/>
</dbReference>
<evidence type="ECO:0000259" key="5">
    <source>
        <dbReference type="Pfam" id="PF04542"/>
    </source>
</evidence>
<dbReference type="Pfam" id="PF04542">
    <property type="entry name" value="Sigma70_r2"/>
    <property type="match status" value="1"/>
</dbReference>
<evidence type="ECO:0000256" key="3">
    <source>
        <dbReference type="ARBA" id="ARBA00023082"/>
    </source>
</evidence>
<dbReference type="InterPro" id="IPR039425">
    <property type="entry name" value="RNA_pol_sigma-70-like"/>
</dbReference>
<dbReference type="InterPro" id="IPR014284">
    <property type="entry name" value="RNA_pol_sigma-70_dom"/>
</dbReference>
<dbReference type="STRING" id="947013.SAMN04488109_0755"/>
<gene>
    <name evidence="7" type="ORF">SAMN04488109_0755</name>
</gene>
<dbReference type="PANTHER" id="PTHR43133">
    <property type="entry name" value="RNA POLYMERASE ECF-TYPE SIGMA FACTO"/>
    <property type="match status" value="1"/>
</dbReference>
<keyword evidence="4" id="KW-0804">Transcription</keyword>
<keyword evidence="8" id="KW-1185">Reference proteome</keyword>
<dbReference type="Gene3D" id="1.10.1740.10">
    <property type="match status" value="1"/>
</dbReference>
<dbReference type="InterPro" id="IPR036388">
    <property type="entry name" value="WH-like_DNA-bd_sf"/>
</dbReference>
<dbReference type="NCBIfam" id="TIGR02937">
    <property type="entry name" value="sigma70-ECF"/>
    <property type="match status" value="1"/>
</dbReference>
<feature type="domain" description="RNA polymerase sigma factor 70 region 4 type 2" evidence="6">
    <location>
        <begin position="120"/>
        <end position="155"/>
    </location>
</feature>
<keyword evidence="2" id="KW-0805">Transcription regulation</keyword>
<feature type="domain" description="RNA polymerase sigma-70 region 2" evidence="5">
    <location>
        <begin position="29"/>
        <end position="98"/>
    </location>
</feature>
<dbReference type="SUPFAM" id="SSF88659">
    <property type="entry name" value="Sigma3 and sigma4 domains of RNA polymerase sigma factors"/>
    <property type="match status" value="1"/>
</dbReference>
<organism evidence="7 8">
    <name type="scientific">Chryseolinea serpens</name>
    <dbReference type="NCBI Taxonomy" id="947013"/>
    <lineage>
        <taxon>Bacteria</taxon>
        <taxon>Pseudomonadati</taxon>
        <taxon>Bacteroidota</taxon>
        <taxon>Cytophagia</taxon>
        <taxon>Cytophagales</taxon>
        <taxon>Fulvivirgaceae</taxon>
        <taxon>Chryseolinea</taxon>
    </lineage>
</organism>
<dbReference type="PANTHER" id="PTHR43133:SF46">
    <property type="entry name" value="RNA POLYMERASE SIGMA-70 FACTOR ECF SUBFAMILY"/>
    <property type="match status" value="1"/>
</dbReference>
<accession>A0A1M5KQN3</accession>
<dbReference type="GO" id="GO:0016987">
    <property type="term" value="F:sigma factor activity"/>
    <property type="evidence" value="ECO:0007669"/>
    <property type="project" value="UniProtKB-KW"/>
</dbReference>
<evidence type="ECO:0000313" key="8">
    <source>
        <dbReference type="Proteomes" id="UP000184212"/>
    </source>
</evidence>
<evidence type="ECO:0000313" key="7">
    <source>
        <dbReference type="EMBL" id="SHG54483.1"/>
    </source>
</evidence>
<keyword evidence="3" id="KW-0731">Sigma factor</keyword>
<evidence type="ECO:0000256" key="4">
    <source>
        <dbReference type="ARBA" id="ARBA00023163"/>
    </source>
</evidence>
<evidence type="ECO:0000256" key="1">
    <source>
        <dbReference type="ARBA" id="ARBA00010641"/>
    </source>
</evidence>
<comment type="similarity">
    <text evidence="1">Belongs to the sigma-70 factor family. ECF subfamily.</text>
</comment>
<evidence type="ECO:0000259" key="6">
    <source>
        <dbReference type="Pfam" id="PF08281"/>
    </source>
</evidence>
<dbReference type="Pfam" id="PF08281">
    <property type="entry name" value="Sigma70_r4_2"/>
    <property type="match status" value="1"/>
</dbReference>
<reference evidence="7 8" key="1">
    <citation type="submission" date="2016-11" db="EMBL/GenBank/DDBJ databases">
        <authorList>
            <person name="Jaros S."/>
            <person name="Januszkiewicz K."/>
            <person name="Wedrychowicz H."/>
        </authorList>
    </citation>
    <scope>NUCLEOTIDE SEQUENCE [LARGE SCALE GENOMIC DNA]</scope>
    <source>
        <strain evidence="7 8">DSM 24574</strain>
    </source>
</reference>
<dbReference type="RefSeq" id="WP_317044190.1">
    <property type="nucleotide sequence ID" value="NZ_FQWQ01000001.1"/>
</dbReference>
<dbReference type="Gene3D" id="1.10.10.10">
    <property type="entry name" value="Winged helix-like DNA-binding domain superfamily/Winged helix DNA-binding domain"/>
    <property type="match status" value="1"/>
</dbReference>
<protein>
    <submittedName>
        <fullName evidence="7">RNA polymerase sigma factor, sigma-70 family</fullName>
    </submittedName>
</protein>
<dbReference type="InterPro" id="IPR007627">
    <property type="entry name" value="RNA_pol_sigma70_r2"/>
</dbReference>
<name>A0A1M5KQN3_9BACT</name>
<proteinExistence type="inferred from homology"/>
<dbReference type="InterPro" id="IPR013249">
    <property type="entry name" value="RNA_pol_sigma70_r4_t2"/>
</dbReference>
<dbReference type="InterPro" id="IPR013325">
    <property type="entry name" value="RNA_pol_sigma_r2"/>
</dbReference>
<dbReference type="GO" id="GO:0006352">
    <property type="term" value="P:DNA-templated transcription initiation"/>
    <property type="evidence" value="ECO:0007669"/>
    <property type="project" value="InterPro"/>
</dbReference>
<dbReference type="GO" id="GO:0003677">
    <property type="term" value="F:DNA binding"/>
    <property type="evidence" value="ECO:0007669"/>
    <property type="project" value="InterPro"/>
</dbReference>
<dbReference type="EMBL" id="FQWQ01000001">
    <property type="protein sequence ID" value="SHG54483.1"/>
    <property type="molecule type" value="Genomic_DNA"/>
</dbReference>
<sequence>MVFRSNSNMNEKEIFERICKGDEKALEFLYQKYYRMMTKLVISNSGTEEEARDIYQDALVVFWQKATSGNLVLTSKMSTYIYSICQNLWRKELDRKKRLSNEEKDGSVTLDTDTAEREKIIAKCIDQLGETCKKVLMFYYFEEMSMQDIADKLGFANTDTAKTKKYKCKKKLDDLVKAQYTEHDFLD</sequence>
<dbReference type="Proteomes" id="UP000184212">
    <property type="component" value="Unassembled WGS sequence"/>
</dbReference>